<dbReference type="AlphaFoldDB" id="A0AAE1C100"/>
<accession>A0AAE1C100</accession>
<evidence type="ECO:0000256" key="1">
    <source>
        <dbReference type="SAM" id="SignalP"/>
    </source>
</evidence>
<dbReference type="Proteomes" id="UP001274830">
    <property type="component" value="Unassembled WGS sequence"/>
</dbReference>
<dbReference type="EMBL" id="JAUTXT010000020">
    <property type="protein sequence ID" value="KAK3674348.1"/>
    <property type="molecule type" value="Genomic_DNA"/>
</dbReference>
<sequence length="339" mass="36726">MSTTRTLLALAALAPAVFSAPLASRQAPSGVPAYVLTYAPIVYLDSSDPYFPSDIGAQLSHTQPEVNFATVSGAPNPLTLNNLNTLNNLGGTNVYLTSKDDISKNPSWLNGVKPDASGKTNGAVSCAIIVNDHGSGLVDAFYMYFYAFNYGGDYFSFIIGDHVGDWEHNMIRFQNGMPQAIWYSQHANGEAFTYATVQKSGVRPIVFSANGSHANYAITGTHDHTIPNVNLPEGPVEDHTDKGSMWDPTLSAYYYSYNAGSNTFAAYDSSTPVNWLYFNGHWGDQQYPNSDPRQTTIFGISGTQKYQGGPTGPEDKQLNRTNVCPDNGDTCIVRTILGP</sequence>
<dbReference type="Pfam" id="PF06101">
    <property type="entry name" value="Vps62"/>
    <property type="match status" value="1"/>
</dbReference>
<feature type="signal peptide" evidence="1">
    <location>
        <begin position="1"/>
        <end position="19"/>
    </location>
</feature>
<evidence type="ECO:0000313" key="3">
    <source>
        <dbReference type="Proteomes" id="UP001274830"/>
    </source>
</evidence>
<evidence type="ECO:0000313" key="2">
    <source>
        <dbReference type="EMBL" id="KAK3674348.1"/>
    </source>
</evidence>
<name>A0AAE1C100_9PEZI</name>
<reference evidence="2" key="1">
    <citation type="submission" date="2023-07" db="EMBL/GenBank/DDBJ databases">
        <title>Black Yeasts Isolated from many extreme environments.</title>
        <authorList>
            <person name="Coleine C."/>
            <person name="Stajich J.E."/>
            <person name="Selbmann L."/>
        </authorList>
    </citation>
    <scope>NUCLEOTIDE SEQUENCE</scope>
    <source>
        <strain evidence="2">CCFEE 5485</strain>
    </source>
</reference>
<comment type="caution">
    <text evidence="2">The sequence shown here is derived from an EMBL/GenBank/DDBJ whole genome shotgun (WGS) entry which is preliminary data.</text>
</comment>
<keyword evidence="1" id="KW-0732">Signal</keyword>
<gene>
    <name evidence="2" type="ORF">LTR78_005817</name>
</gene>
<feature type="chain" id="PRO_5042180064" description="Vacuolar protein sorting-associated protein 62" evidence="1">
    <location>
        <begin position="20"/>
        <end position="339"/>
    </location>
</feature>
<dbReference type="PANTHER" id="PTHR48174:SF5">
    <property type="entry name" value="VACUOLAR PROTEIN SORTING-ASSOCIATED PROTEIN 62"/>
    <property type="match status" value="1"/>
</dbReference>
<proteinExistence type="predicted"/>
<evidence type="ECO:0008006" key="4">
    <source>
        <dbReference type="Google" id="ProtNLM"/>
    </source>
</evidence>
<keyword evidence="3" id="KW-1185">Reference proteome</keyword>
<dbReference type="InterPro" id="IPR009291">
    <property type="entry name" value="Vps62"/>
</dbReference>
<dbReference type="PANTHER" id="PTHR48174">
    <property type="entry name" value="DUF946 FAMILY PROTEIN"/>
    <property type="match status" value="1"/>
</dbReference>
<organism evidence="2 3">
    <name type="scientific">Recurvomyces mirabilis</name>
    <dbReference type="NCBI Taxonomy" id="574656"/>
    <lineage>
        <taxon>Eukaryota</taxon>
        <taxon>Fungi</taxon>
        <taxon>Dikarya</taxon>
        <taxon>Ascomycota</taxon>
        <taxon>Pezizomycotina</taxon>
        <taxon>Dothideomycetes</taxon>
        <taxon>Dothideomycetidae</taxon>
        <taxon>Mycosphaerellales</taxon>
        <taxon>Teratosphaeriaceae</taxon>
        <taxon>Recurvomyces</taxon>
    </lineage>
</organism>
<protein>
    <recommendedName>
        <fullName evidence="4">Vacuolar protein sorting-associated protein 62</fullName>
    </recommendedName>
</protein>